<dbReference type="GO" id="GO:0005886">
    <property type="term" value="C:plasma membrane"/>
    <property type="evidence" value="ECO:0007669"/>
    <property type="project" value="TreeGrafter"/>
</dbReference>
<dbReference type="PANTHER" id="PTHR30050:SF5">
    <property type="entry name" value="DNAA REGULATORY INACTIVATOR HDA"/>
    <property type="match status" value="1"/>
</dbReference>
<dbReference type="EMBL" id="CP004393">
    <property type="protein sequence ID" value="AJE48075.1"/>
    <property type="molecule type" value="Genomic_DNA"/>
</dbReference>
<dbReference type="AlphaFoldDB" id="A0A0B5E3Y1"/>
<keyword evidence="2" id="KW-1185">Reference proteome</keyword>
<dbReference type="STRING" id="1208324.P73_3360"/>
<gene>
    <name evidence="1" type="ORF">P73_3360</name>
</gene>
<dbReference type="PANTHER" id="PTHR30050">
    <property type="entry name" value="CHROMOSOMAL REPLICATION INITIATOR PROTEIN DNAA"/>
    <property type="match status" value="1"/>
</dbReference>
<proteinExistence type="predicted"/>
<dbReference type="Gene3D" id="3.40.50.300">
    <property type="entry name" value="P-loop containing nucleotide triphosphate hydrolases"/>
    <property type="match status" value="1"/>
</dbReference>
<dbReference type="GO" id="GO:0003688">
    <property type="term" value="F:DNA replication origin binding"/>
    <property type="evidence" value="ECO:0007669"/>
    <property type="project" value="TreeGrafter"/>
</dbReference>
<protein>
    <submittedName>
        <fullName evidence="1">Chromosomal replication initiator DnaA</fullName>
    </submittedName>
</protein>
<dbReference type="HOGENOM" id="CLU_072265_0_0_5"/>
<dbReference type="GO" id="GO:0006270">
    <property type="term" value="P:DNA replication initiation"/>
    <property type="evidence" value="ECO:0007669"/>
    <property type="project" value="TreeGrafter"/>
</dbReference>
<dbReference type="InterPro" id="IPR027417">
    <property type="entry name" value="P-loop_NTPase"/>
</dbReference>
<reference evidence="1 2" key="1">
    <citation type="journal article" date="2014" name="Int. J. Syst. Evol. Microbiol.">
        <title>Celeribacter indicus sp. nov., a polycyclic aromatic hydrocarbon-degrading bacterium from deep-sea sediment and reclassification of Huaishuia halophila as Celeribacter halophilus comb. nov.</title>
        <authorList>
            <person name="Lai Q."/>
            <person name="Cao J."/>
            <person name="Yuan J."/>
            <person name="Li F."/>
            <person name="Shao Z."/>
        </authorList>
    </citation>
    <scope>NUCLEOTIDE SEQUENCE [LARGE SCALE GENOMIC DNA]</scope>
    <source>
        <strain evidence="1">P73</strain>
    </source>
</reference>
<dbReference type="Proteomes" id="UP000031521">
    <property type="component" value="Chromosome"/>
</dbReference>
<evidence type="ECO:0000313" key="2">
    <source>
        <dbReference type="Proteomes" id="UP000031521"/>
    </source>
</evidence>
<dbReference type="Gene3D" id="1.10.8.60">
    <property type="match status" value="1"/>
</dbReference>
<name>A0A0B5E3Y1_9RHOB</name>
<dbReference type="KEGG" id="cid:P73_3360"/>
<evidence type="ECO:0000313" key="1">
    <source>
        <dbReference type="EMBL" id="AJE48075.1"/>
    </source>
</evidence>
<dbReference type="SUPFAM" id="SSF52540">
    <property type="entry name" value="P-loop containing nucleoside triphosphate hydrolases"/>
    <property type="match status" value="1"/>
</dbReference>
<accession>A0A0B5E3Y1</accession>
<sequence length="230" mass="24802">MAKQLVLNLPTREALGRDAFFVAPSNAVALATLDGADLWPSGKLALVGPAGAGKTHLAHVWAGDRGAVILTPDRLARADIPTLAARHFVVVEDADTLPALPDVAGAEEALFHLHNLVLAEGGRLLVTASTPPNRWRLGLPDLASRMQGTSVVRIAPPDDMLLSAMLVKQFEDRQLVVSRSLIGWLVKRMERSAASARDLVERLDREALREGRPVTRALAARLLGDDEEEE</sequence>
<organism evidence="1 2">
    <name type="scientific">Celeribacter indicus</name>
    <dbReference type="NCBI Taxonomy" id="1208324"/>
    <lineage>
        <taxon>Bacteria</taxon>
        <taxon>Pseudomonadati</taxon>
        <taxon>Pseudomonadota</taxon>
        <taxon>Alphaproteobacteria</taxon>
        <taxon>Rhodobacterales</taxon>
        <taxon>Roseobacteraceae</taxon>
        <taxon>Celeribacter</taxon>
    </lineage>
</organism>
<dbReference type="RefSeq" id="WP_043870480.1">
    <property type="nucleotide sequence ID" value="NZ_CP004393.1"/>
</dbReference>
<dbReference type="OrthoDB" id="7390113at2"/>